<sequence>MSQLPIGQAKGTWSKKRSRTKTKEPKKPLVQSYTSCEAMKPNSNDDDAKDFLREFITRFSNSHETGRPMLERISFYFAQN</sequence>
<feature type="region of interest" description="Disordered" evidence="1">
    <location>
        <begin position="1"/>
        <end position="30"/>
    </location>
</feature>
<keyword evidence="3" id="KW-1185">Reference proteome</keyword>
<protein>
    <submittedName>
        <fullName evidence="2">Uncharacterized protein</fullName>
    </submittedName>
</protein>
<reference evidence="2" key="1">
    <citation type="journal article" date="2022" name="Front. Genet.">
        <title>Chromosome-Scale Assembly of the Dendrobium nobile Genome Provides Insights Into the Molecular Mechanism of the Biosynthesis of the Medicinal Active Ingredient of Dendrobium.</title>
        <authorList>
            <person name="Xu Q."/>
            <person name="Niu S.-C."/>
            <person name="Li K.-L."/>
            <person name="Zheng P.-J."/>
            <person name="Zhang X.-J."/>
            <person name="Jia Y."/>
            <person name="Liu Y."/>
            <person name="Niu Y.-X."/>
            <person name="Yu L.-H."/>
            <person name="Chen D.-F."/>
            <person name="Zhang G.-Q."/>
        </authorList>
    </citation>
    <scope>NUCLEOTIDE SEQUENCE</scope>
    <source>
        <tissue evidence="2">Leaf</tissue>
    </source>
</reference>
<evidence type="ECO:0000313" key="3">
    <source>
        <dbReference type="Proteomes" id="UP000829196"/>
    </source>
</evidence>
<accession>A0A8T3B120</accession>
<organism evidence="2 3">
    <name type="scientific">Dendrobium nobile</name>
    <name type="common">Orchid</name>
    <dbReference type="NCBI Taxonomy" id="94219"/>
    <lineage>
        <taxon>Eukaryota</taxon>
        <taxon>Viridiplantae</taxon>
        <taxon>Streptophyta</taxon>
        <taxon>Embryophyta</taxon>
        <taxon>Tracheophyta</taxon>
        <taxon>Spermatophyta</taxon>
        <taxon>Magnoliopsida</taxon>
        <taxon>Liliopsida</taxon>
        <taxon>Asparagales</taxon>
        <taxon>Orchidaceae</taxon>
        <taxon>Epidendroideae</taxon>
        <taxon>Malaxideae</taxon>
        <taxon>Dendrobiinae</taxon>
        <taxon>Dendrobium</taxon>
    </lineage>
</organism>
<comment type="caution">
    <text evidence="2">The sequence shown here is derived from an EMBL/GenBank/DDBJ whole genome shotgun (WGS) entry which is preliminary data.</text>
</comment>
<dbReference type="Proteomes" id="UP000829196">
    <property type="component" value="Unassembled WGS sequence"/>
</dbReference>
<dbReference type="AlphaFoldDB" id="A0A8T3B120"/>
<evidence type="ECO:0000256" key="1">
    <source>
        <dbReference type="SAM" id="MobiDB-lite"/>
    </source>
</evidence>
<gene>
    <name evidence="2" type="ORF">KFK09_016587</name>
</gene>
<evidence type="ECO:0000313" key="2">
    <source>
        <dbReference type="EMBL" id="KAI0501642.1"/>
    </source>
</evidence>
<dbReference type="EMBL" id="JAGYWB010000012">
    <property type="protein sequence ID" value="KAI0501642.1"/>
    <property type="molecule type" value="Genomic_DNA"/>
</dbReference>
<proteinExistence type="predicted"/>
<name>A0A8T3B120_DENNO</name>